<reference evidence="3 4" key="1">
    <citation type="submission" date="2019-04" db="EMBL/GenBank/DDBJ databases">
        <title>Draft genome of the big-headed turtle Platysternon megacephalum.</title>
        <authorList>
            <person name="Gong S."/>
        </authorList>
    </citation>
    <scope>NUCLEOTIDE SEQUENCE [LARGE SCALE GENOMIC DNA]</scope>
    <source>
        <strain evidence="3">DO16091913</strain>
        <tissue evidence="3">Muscle</tissue>
    </source>
</reference>
<feature type="region of interest" description="Disordered" evidence="1">
    <location>
        <begin position="127"/>
        <end position="155"/>
    </location>
</feature>
<dbReference type="PANTHER" id="PTHR47595:SF1">
    <property type="entry name" value="MYB_SANT-LIKE DNA-BINDING DOMAIN-CONTAINING PROTEIN"/>
    <property type="match status" value="1"/>
</dbReference>
<sequence>METEQSKPFTKHAALWSREHSQILVTLWYEVSKTVDFSKSTRNDDVYQQITKKLAALQTGDQCREHSKRLKIEYQKMRDKNHTMDNSPMICLFYEQFDHVWGTTLSTEPTVLPDDLVNWDGALLASESSMGTDGSQQQAPHEEHEVTLNETRAQQ</sequence>
<dbReference type="PANTHER" id="PTHR47595">
    <property type="entry name" value="HEAT SHOCK 70 KDA PROTEIN 14"/>
    <property type="match status" value="1"/>
</dbReference>
<evidence type="ECO:0000313" key="4">
    <source>
        <dbReference type="Proteomes" id="UP000297703"/>
    </source>
</evidence>
<dbReference type="Pfam" id="PF13837">
    <property type="entry name" value="Myb_DNA-bind_4"/>
    <property type="match status" value="1"/>
</dbReference>
<protein>
    <submittedName>
        <fullName evidence="3">Beta-2-glycoprotein 1-like</fullName>
    </submittedName>
</protein>
<proteinExistence type="predicted"/>
<dbReference type="InterPro" id="IPR044822">
    <property type="entry name" value="Myb_DNA-bind_4"/>
</dbReference>
<gene>
    <name evidence="3" type="ORF">DR999_PMT19187</name>
</gene>
<feature type="compositionally biased region" description="Polar residues" evidence="1">
    <location>
        <begin position="127"/>
        <end position="139"/>
    </location>
</feature>
<evidence type="ECO:0000256" key="1">
    <source>
        <dbReference type="SAM" id="MobiDB-lite"/>
    </source>
</evidence>
<name>A0A4D9DRB8_9SAUR</name>
<dbReference type="AlphaFoldDB" id="A0A4D9DRB8"/>
<dbReference type="Proteomes" id="UP000297703">
    <property type="component" value="Unassembled WGS sequence"/>
</dbReference>
<dbReference type="Gene3D" id="1.10.10.60">
    <property type="entry name" value="Homeodomain-like"/>
    <property type="match status" value="1"/>
</dbReference>
<reference evidence="3 4" key="2">
    <citation type="submission" date="2019-04" db="EMBL/GenBank/DDBJ databases">
        <title>The genome sequence of big-headed turtle.</title>
        <authorList>
            <person name="Gong S."/>
        </authorList>
    </citation>
    <scope>NUCLEOTIDE SEQUENCE [LARGE SCALE GENOMIC DNA]</scope>
    <source>
        <strain evidence="3">DO16091913</strain>
        <tissue evidence="3">Muscle</tissue>
    </source>
</reference>
<evidence type="ECO:0000259" key="2">
    <source>
        <dbReference type="Pfam" id="PF13837"/>
    </source>
</evidence>
<dbReference type="EMBL" id="QXTE01000365">
    <property type="protein sequence ID" value="TFJ98841.1"/>
    <property type="molecule type" value="Genomic_DNA"/>
</dbReference>
<comment type="caution">
    <text evidence="3">The sequence shown here is derived from an EMBL/GenBank/DDBJ whole genome shotgun (WGS) entry which is preliminary data.</text>
</comment>
<accession>A0A4D9DRB8</accession>
<dbReference type="OrthoDB" id="691673at2759"/>
<keyword evidence="4" id="KW-1185">Reference proteome</keyword>
<evidence type="ECO:0000313" key="3">
    <source>
        <dbReference type="EMBL" id="TFJ98841.1"/>
    </source>
</evidence>
<organism evidence="3 4">
    <name type="scientific">Platysternon megacephalum</name>
    <name type="common">big-headed turtle</name>
    <dbReference type="NCBI Taxonomy" id="55544"/>
    <lineage>
        <taxon>Eukaryota</taxon>
        <taxon>Metazoa</taxon>
        <taxon>Chordata</taxon>
        <taxon>Craniata</taxon>
        <taxon>Vertebrata</taxon>
        <taxon>Euteleostomi</taxon>
        <taxon>Archelosauria</taxon>
        <taxon>Testudinata</taxon>
        <taxon>Testudines</taxon>
        <taxon>Cryptodira</taxon>
        <taxon>Durocryptodira</taxon>
        <taxon>Testudinoidea</taxon>
        <taxon>Platysternidae</taxon>
        <taxon>Platysternon</taxon>
    </lineage>
</organism>
<feature type="domain" description="Myb/SANT-like DNA-binding" evidence="2">
    <location>
        <begin position="16"/>
        <end position="99"/>
    </location>
</feature>